<dbReference type="Pfam" id="PF00535">
    <property type="entry name" value="Glycos_transf_2"/>
    <property type="match status" value="1"/>
</dbReference>
<keyword evidence="2" id="KW-0808">Transferase</keyword>
<sequence>MEKPEFSIIIPVYNQGNFLKKTIKKIVETFGNSCEIIIIDDASTDNPEKAIEYYRDQIIYIKNSENMGKGYSVKKGILMAKSSYKIFTDADLPYGVEGIKKVIEKLKTECEIAVGHRVNPYCQTPIRFLGHKIFNLFIRTYLKIPFKDTQCGLKGFKADIADEIFKSLTINGFAFDLEIFCFALKKGYKICKVDVKQKLAGFSTINMKALLRMLIDVRKIKKAYLS</sequence>
<dbReference type="EC" id="2.4.-.-" evidence="2"/>
<keyword evidence="2" id="KW-0328">Glycosyltransferase</keyword>
<organism evidence="2">
    <name type="scientific">Thermodesulfovibrio autotrophicus</name>
    <dbReference type="NCBI Taxonomy" id="3118333"/>
    <lineage>
        <taxon>Bacteria</taxon>
        <taxon>Pseudomonadati</taxon>
        <taxon>Nitrospirota</taxon>
        <taxon>Thermodesulfovibrionia</taxon>
        <taxon>Thermodesulfovibrionales</taxon>
        <taxon>Thermodesulfovibrionaceae</taxon>
        <taxon>Thermodesulfovibrio</taxon>
    </lineage>
</organism>
<accession>A0AAU8H1B7</accession>
<dbReference type="GO" id="GO:0016757">
    <property type="term" value="F:glycosyltransferase activity"/>
    <property type="evidence" value="ECO:0007669"/>
    <property type="project" value="UniProtKB-KW"/>
</dbReference>
<dbReference type="RefSeq" id="WP_353685137.1">
    <property type="nucleotide sequence ID" value="NZ_CP144373.1"/>
</dbReference>
<feature type="domain" description="Glycosyltransferase 2-like" evidence="1">
    <location>
        <begin position="7"/>
        <end position="164"/>
    </location>
</feature>
<proteinExistence type="predicted"/>
<gene>
    <name evidence="2" type="ORF">V4D30_04900</name>
</gene>
<dbReference type="GO" id="GO:0006487">
    <property type="term" value="P:protein N-linked glycosylation"/>
    <property type="evidence" value="ECO:0007669"/>
    <property type="project" value="TreeGrafter"/>
</dbReference>
<dbReference type="KEGG" id="taut:V4D30_04900"/>
<dbReference type="AlphaFoldDB" id="A0AAU8H1B7"/>
<dbReference type="Gene3D" id="3.90.550.10">
    <property type="entry name" value="Spore Coat Polysaccharide Biosynthesis Protein SpsA, Chain A"/>
    <property type="match status" value="1"/>
</dbReference>
<dbReference type="PANTHER" id="PTHR10859:SF91">
    <property type="entry name" value="DOLICHYL-PHOSPHATE BETA-GLUCOSYLTRANSFERASE"/>
    <property type="match status" value="1"/>
</dbReference>
<dbReference type="PANTHER" id="PTHR10859">
    <property type="entry name" value="GLYCOSYL TRANSFERASE"/>
    <property type="match status" value="1"/>
</dbReference>
<dbReference type="EMBL" id="CP144373">
    <property type="protein sequence ID" value="XCH47618.1"/>
    <property type="molecule type" value="Genomic_DNA"/>
</dbReference>
<reference evidence="2" key="1">
    <citation type="submission" date="2024-01" db="EMBL/GenBank/DDBJ databases">
        <title>The first autotrophic representatives of the genus Thermodesulfovibrio.</title>
        <authorList>
            <person name="Maltseva A.I."/>
            <person name="Elcheninov A.G."/>
            <person name="Kublanov I.V."/>
            <person name="Lebedinsky A.V."/>
            <person name="Frolov E.N."/>
        </authorList>
    </citation>
    <scope>NUCLEOTIDE SEQUENCE</scope>
    <source>
        <strain evidence="2">3907-1M</strain>
    </source>
</reference>
<evidence type="ECO:0000313" key="2">
    <source>
        <dbReference type="EMBL" id="XCH47618.1"/>
    </source>
</evidence>
<name>A0AAU8H1B7_9BACT</name>
<protein>
    <submittedName>
        <fullName evidence="2">Glycosyltransferase</fullName>
        <ecNumber evidence="2">2.4.-.-</ecNumber>
    </submittedName>
</protein>
<evidence type="ECO:0000259" key="1">
    <source>
        <dbReference type="Pfam" id="PF00535"/>
    </source>
</evidence>
<dbReference type="InterPro" id="IPR001173">
    <property type="entry name" value="Glyco_trans_2-like"/>
</dbReference>
<dbReference type="SUPFAM" id="SSF53448">
    <property type="entry name" value="Nucleotide-diphospho-sugar transferases"/>
    <property type="match status" value="1"/>
</dbReference>
<dbReference type="InterPro" id="IPR029044">
    <property type="entry name" value="Nucleotide-diphossugar_trans"/>
</dbReference>